<dbReference type="Proteomes" id="UP000450012">
    <property type="component" value="Unassembled WGS sequence"/>
</dbReference>
<dbReference type="Gene3D" id="1.10.260.40">
    <property type="entry name" value="lambda repressor-like DNA-binding domains"/>
    <property type="match status" value="1"/>
</dbReference>
<dbReference type="EMBL" id="WWCK01000002">
    <property type="protein sequence ID" value="MYM66240.1"/>
    <property type="molecule type" value="Genomic_DNA"/>
</dbReference>
<dbReference type="RefSeq" id="WP_161012839.1">
    <property type="nucleotide sequence ID" value="NZ_WWCK01000002.1"/>
</dbReference>
<dbReference type="InterPro" id="IPR010982">
    <property type="entry name" value="Lambda_DNA-bd_dom_sf"/>
</dbReference>
<comment type="caution">
    <text evidence="2">The sequence shown here is derived from an EMBL/GenBank/DDBJ whole genome shotgun (WGS) entry which is preliminary data.</text>
</comment>
<dbReference type="PROSITE" id="PS50943">
    <property type="entry name" value="HTH_CROC1"/>
    <property type="match status" value="1"/>
</dbReference>
<dbReference type="CDD" id="cd00093">
    <property type="entry name" value="HTH_XRE"/>
    <property type="match status" value="1"/>
</dbReference>
<dbReference type="AlphaFoldDB" id="A0A7X4GMG7"/>
<dbReference type="SMART" id="SM00530">
    <property type="entry name" value="HTH_XRE"/>
    <property type="match status" value="1"/>
</dbReference>
<proteinExistence type="predicted"/>
<keyword evidence="3" id="KW-1185">Reference proteome</keyword>
<feature type="domain" description="HTH cro/C1-type" evidence="1">
    <location>
        <begin position="18"/>
        <end position="72"/>
    </location>
</feature>
<sequence>MFPHPLHSNDYSKLVSLLRAVRKEAGLTQVELATRLGVEQSLISKIERRERRLDVAELRTYCAAMGIGLNEFVLRFETALTGHEQEALDDD</sequence>
<dbReference type="SUPFAM" id="SSF47413">
    <property type="entry name" value="lambda repressor-like DNA-binding domains"/>
    <property type="match status" value="1"/>
</dbReference>
<evidence type="ECO:0000259" key="1">
    <source>
        <dbReference type="PROSITE" id="PS50943"/>
    </source>
</evidence>
<organism evidence="2 3">
    <name type="scientific">Duganella rivi</name>
    <dbReference type="NCBI Taxonomy" id="2666083"/>
    <lineage>
        <taxon>Bacteria</taxon>
        <taxon>Pseudomonadati</taxon>
        <taxon>Pseudomonadota</taxon>
        <taxon>Betaproteobacteria</taxon>
        <taxon>Burkholderiales</taxon>
        <taxon>Oxalobacteraceae</taxon>
        <taxon>Telluria group</taxon>
        <taxon>Duganella</taxon>
    </lineage>
</organism>
<evidence type="ECO:0000313" key="3">
    <source>
        <dbReference type="Proteomes" id="UP000450012"/>
    </source>
</evidence>
<gene>
    <name evidence="2" type="ORF">GTP45_05240</name>
</gene>
<protein>
    <submittedName>
        <fullName evidence="2">Helix-turn-helix domain-containing protein</fullName>
    </submittedName>
</protein>
<dbReference type="Pfam" id="PF01381">
    <property type="entry name" value="HTH_3"/>
    <property type="match status" value="1"/>
</dbReference>
<evidence type="ECO:0000313" key="2">
    <source>
        <dbReference type="EMBL" id="MYM66240.1"/>
    </source>
</evidence>
<dbReference type="InterPro" id="IPR001387">
    <property type="entry name" value="Cro/C1-type_HTH"/>
</dbReference>
<accession>A0A7X4GMG7</accession>
<name>A0A7X4GMG7_9BURK</name>
<dbReference type="GO" id="GO:0003677">
    <property type="term" value="F:DNA binding"/>
    <property type="evidence" value="ECO:0007669"/>
    <property type="project" value="InterPro"/>
</dbReference>
<reference evidence="2 3" key="1">
    <citation type="submission" date="2019-12" db="EMBL/GenBank/DDBJ databases">
        <title>Novel species isolated from a subtropical stream in China.</title>
        <authorList>
            <person name="Lu H."/>
        </authorList>
    </citation>
    <scope>NUCLEOTIDE SEQUENCE [LARGE SCALE GENOMIC DNA]</scope>
    <source>
        <strain evidence="2 3">FT55W</strain>
    </source>
</reference>